<comment type="caution">
    <text evidence="1">The sequence shown here is derived from an EMBL/GenBank/DDBJ whole genome shotgun (WGS) entry which is preliminary data.</text>
</comment>
<dbReference type="EMBL" id="JAYKOT010000001">
    <property type="protein sequence ID" value="MEB3428700.1"/>
    <property type="molecule type" value="Genomic_DNA"/>
</dbReference>
<gene>
    <name evidence="1" type="ORF">VLK81_01450</name>
</gene>
<sequence>MRFYLDLGDKNLINVDDIVCILDYNNAIEIEEEKNLVLNYKKNASIINLTKDSQARSLVLTSGKDGKVIYKTSFSSKRLKEKLQERIM</sequence>
<dbReference type="Proteomes" id="UP001357733">
    <property type="component" value="Unassembled WGS sequence"/>
</dbReference>
<keyword evidence="2" id="KW-1185">Reference proteome</keyword>
<dbReference type="Pfam" id="PF04025">
    <property type="entry name" value="RemA-like"/>
    <property type="match status" value="1"/>
</dbReference>
<dbReference type="AlphaFoldDB" id="A0AAW9MVW4"/>
<evidence type="ECO:0000313" key="1">
    <source>
        <dbReference type="EMBL" id="MEB3428700.1"/>
    </source>
</evidence>
<organism evidence="1 2">
    <name type="scientific">Citroniella saccharovorans</name>
    <dbReference type="NCBI Taxonomy" id="2053367"/>
    <lineage>
        <taxon>Bacteria</taxon>
        <taxon>Bacillati</taxon>
        <taxon>Bacillota</taxon>
        <taxon>Tissierellia</taxon>
        <taxon>Tissierellales</taxon>
        <taxon>Peptoniphilaceae</taxon>
        <taxon>Citroniella</taxon>
    </lineage>
</organism>
<evidence type="ECO:0000313" key="2">
    <source>
        <dbReference type="Proteomes" id="UP001357733"/>
    </source>
</evidence>
<name>A0AAW9MVW4_9FIRM</name>
<dbReference type="InterPro" id="IPR007169">
    <property type="entry name" value="RemA-like"/>
</dbReference>
<reference evidence="1 2" key="1">
    <citation type="submission" date="2024-01" db="EMBL/GenBank/DDBJ databases">
        <title>Complete genome sequence of Citroniella saccharovorans strain M6.X9, isolated from human fecal sample.</title>
        <authorList>
            <person name="Cheng G."/>
            <person name="Westerholm M."/>
            <person name="Schnurer A."/>
        </authorList>
    </citation>
    <scope>NUCLEOTIDE SEQUENCE [LARGE SCALE GENOMIC DNA]</scope>
    <source>
        <strain evidence="1 2">DSM 29873</strain>
    </source>
</reference>
<protein>
    <submittedName>
        <fullName evidence="1">Extracellular matrix/biofilm biosynthesis regulator RemA family protein</fullName>
    </submittedName>
</protein>
<dbReference type="RefSeq" id="WP_324618733.1">
    <property type="nucleotide sequence ID" value="NZ_JAYKOT010000001.1"/>
</dbReference>
<proteinExistence type="predicted"/>
<accession>A0AAW9MVW4</accession>